<keyword evidence="3" id="KW-0274">FAD</keyword>
<dbReference type="GO" id="GO:0050660">
    <property type="term" value="F:flavin adenine dinucleotide binding"/>
    <property type="evidence" value="ECO:0007669"/>
    <property type="project" value="InterPro"/>
</dbReference>
<dbReference type="AlphaFoldDB" id="A0A7Z0GN18"/>
<organism evidence="6 7">
    <name type="scientific">Nesterenkonia xinjiangensis</name>
    <dbReference type="NCBI Taxonomy" id="225327"/>
    <lineage>
        <taxon>Bacteria</taxon>
        <taxon>Bacillati</taxon>
        <taxon>Actinomycetota</taxon>
        <taxon>Actinomycetes</taxon>
        <taxon>Micrococcales</taxon>
        <taxon>Micrococcaceae</taxon>
        <taxon>Nesterenkonia</taxon>
    </lineage>
</organism>
<name>A0A7Z0GN18_9MICC</name>
<dbReference type="PANTHER" id="PTHR10961">
    <property type="entry name" value="PEROXISOMAL SARCOSINE OXIDASE"/>
    <property type="match status" value="1"/>
</dbReference>
<dbReference type="InterPro" id="IPR036188">
    <property type="entry name" value="FAD/NAD-bd_sf"/>
</dbReference>
<evidence type="ECO:0000259" key="5">
    <source>
        <dbReference type="Pfam" id="PF01266"/>
    </source>
</evidence>
<sequence length="375" mass="39910">MMTGSRHVVIGAGLAGASVAWRLAQAGHEVTVLERDVPANAQGSSHGSARIFRHAYPSRLYTEMVVRAEAGWEELHESSGVQALTLTGAVDHGALRRPTALAEVLEACGVAHELLSGAEARRRWPMFAFETEVLWDPGAGVVDPEAAVQAMLDLAREAGAHVETGWEVGRVERTRTGHRLTSTDGRICEAGELIVCAGGWLPQLLSELPLPAGFLPASHAVEVRQEQAFHFPYRGGAGEAAAWPTFIHSSADITVYGLPGGRDAGHAGQKVAEFNGGRVIPSAAAQDGRVDEANRRRVTGFVAEFLPGVEPAPYAETTCLFTNTASEDFLIDRYERLTVVSPCSGHGAKFAPLIGELALAAVTGEGEVPREFRVV</sequence>
<evidence type="ECO:0000256" key="2">
    <source>
        <dbReference type="ARBA" id="ARBA00022630"/>
    </source>
</evidence>
<evidence type="ECO:0000313" key="6">
    <source>
        <dbReference type="EMBL" id="NYJ79022.1"/>
    </source>
</evidence>
<dbReference type="InterPro" id="IPR045170">
    <property type="entry name" value="MTOX"/>
</dbReference>
<keyword evidence="4 6" id="KW-0560">Oxidoreductase</keyword>
<dbReference type="Pfam" id="PF01266">
    <property type="entry name" value="DAO"/>
    <property type="match status" value="1"/>
</dbReference>
<proteinExistence type="predicted"/>
<dbReference type="Gene3D" id="3.30.9.10">
    <property type="entry name" value="D-Amino Acid Oxidase, subunit A, domain 2"/>
    <property type="match status" value="1"/>
</dbReference>
<evidence type="ECO:0000313" key="7">
    <source>
        <dbReference type="Proteomes" id="UP000535437"/>
    </source>
</evidence>
<feature type="domain" description="FAD dependent oxidoreductase" evidence="5">
    <location>
        <begin position="8"/>
        <end position="358"/>
    </location>
</feature>
<keyword evidence="2" id="KW-0285">Flavoprotein</keyword>
<dbReference type="PANTHER" id="PTHR10961:SF7">
    <property type="entry name" value="FAD DEPENDENT OXIDOREDUCTASE DOMAIN-CONTAINING PROTEIN"/>
    <property type="match status" value="1"/>
</dbReference>
<evidence type="ECO:0000256" key="3">
    <source>
        <dbReference type="ARBA" id="ARBA00022827"/>
    </source>
</evidence>
<dbReference type="Proteomes" id="UP000535437">
    <property type="component" value="Unassembled WGS sequence"/>
</dbReference>
<evidence type="ECO:0000256" key="1">
    <source>
        <dbReference type="ARBA" id="ARBA00001974"/>
    </source>
</evidence>
<dbReference type="SUPFAM" id="SSF51905">
    <property type="entry name" value="FAD/NAD(P)-binding domain"/>
    <property type="match status" value="1"/>
</dbReference>
<dbReference type="Gene3D" id="3.50.50.60">
    <property type="entry name" value="FAD/NAD(P)-binding domain"/>
    <property type="match status" value="1"/>
</dbReference>
<gene>
    <name evidence="6" type="ORF">HNR09_002433</name>
</gene>
<keyword evidence="7" id="KW-1185">Reference proteome</keyword>
<reference evidence="6 7" key="1">
    <citation type="submission" date="2020-07" db="EMBL/GenBank/DDBJ databases">
        <title>Sequencing the genomes of 1000 actinobacteria strains.</title>
        <authorList>
            <person name="Klenk H.-P."/>
        </authorList>
    </citation>
    <scope>NUCLEOTIDE SEQUENCE [LARGE SCALE GENOMIC DNA]</scope>
    <source>
        <strain evidence="6 7">DSM 15475</strain>
    </source>
</reference>
<evidence type="ECO:0000256" key="4">
    <source>
        <dbReference type="ARBA" id="ARBA00023002"/>
    </source>
</evidence>
<comment type="cofactor">
    <cofactor evidence="1">
        <name>FAD</name>
        <dbReference type="ChEBI" id="CHEBI:57692"/>
    </cofactor>
</comment>
<dbReference type="EC" id="1.5.3.1" evidence="6"/>
<dbReference type="GO" id="GO:0008115">
    <property type="term" value="F:sarcosine oxidase activity"/>
    <property type="evidence" value="ECO:0007669"/>
    <property type="project" value="UniProtKB-EC"/>
</dbReference>
<dbReference type="EMBL" id="JACCFY010000001">
    <property type="protein sequence ID" value="NYJ79022.1"/>
    <property type="molecule type" value="Genomic_DNA"/>
</dbReference>
<accession>A0A7Z0GN18</accession>
<dbReference type="InterPro" id="IPR006076">
    <property type="entry name" value="FAD-dep_OxRdtase"/>
</dbReference>
<dbReference type="SUPFAM" id="SSF54373">
    <property type="entry name" value="FAD-linked reductases, C-terminal domain"/>
    <property type="match status" value="1"/>
</dbReference>
<protein>
    <submittedName>
        <fullName evidence="6">Sarcosine oxidase</fullName>
        <ecNumber evidence="6">1.5.3.1</ecNumber>
    </submittedName>
</protein>
<comment type="caution">
    <text evidence="6">The sequence shown here is derived from an EMBL/GenBank/DDBJ whole genome shotgun (WGS) entry which is preliminary data.</text>
</comment>